<evidence type="ECO:0000256" key="6">
    <source>
        <dbReference type="ARBA" id="ARBA00022490"/>
    </source>
</evidence>
<evidence type="ECO:0000313" key="14">
    <source>
        <dbReference type="EMBL" id="CAB4539253.1"/>
    </source>
</evidence>
<dbReference type="EMBL" id="CAEZST010000001">
    <property type="protein sequence ID" value="CAB4539253.1"/>
    <property type="molecule type" value="Genomic_DNA"/>
</dbReference>
<keyword evidence="10" id="KW-0067">ATP-binding</keyword>
<dbReference type="GO" id="GO:0005524">
    <property type="term" value="F:ATP binding"/>
    <property type="evidence" value="ECO:0007669"/>
    <property type="project" value="UniProtKB-KW"/>
</dbReference>
<accession>A0A6J6BLD9</accession>
<evidence type="ECO:0000256" key="4">
    <source>
        <dbReference type="ARBA" id="ARBA00012961"/>
    </source>
</evidence>
<evidence type="ECO:0000256" key="1">
    <source>
        <dbReference type="ARBA" id="ARBA00003531"/>
    </source>
</evidence>
<organism evidence="14">
    <name type="scientific">freshwater metagenome</name>
    <dbReference type="NCBI Taxonomy" id="449393"/>
    <lineage>
        <taxon>unclassified sequences</taxon>
        <taxon>metagenomes</taxon>
        <taxon>ecological metagenomes</taxon>
    </lineage>
</organism>
<dbReference type="Gene3D" id="3.30.63.10">
    <property type="entry name" value="Guanylate Kinase phosphate binding domain"/>
    <property type="match status" value="1"/>
</dbReference>
<evidence type="ECO:0000256" key="8">
    <source>
        <dbReference type="ARBA" id="ARBA00022741"/>
    </source>
</evidence>
<evidence type="ECO:0000256" key="7">
    <source>
        <dbReference type="ARBA" id="ARBA00022679"/>
    </source>
</evidence>
<dbReference type="AlphaFoldDB" id="A0A6J6BLD9"/>
<dbReference type="EMBL" id="CAEZTO010000002">
    <property type="protein sequence ID" value="CAB4565976.1"/>
    <property type="molecule type" value="Genomic_DNA"/>
</dbReference>
<dbReference type="CDD" id="cd00071">
    <property type="entry name" value="GMPK"/>
    <property type="match status" value="1"/>
</dbReference>
<evidence type="ECO:0000256" key="9">
    <source>
        <dbReference type="ARBA" id="ARBA00022777"/>
    </source>
</evidence>
<dbReference type="InterPro" id="IPR008144">
    <property type="entry name" value="Guanylate_kin-like_dom"/>
</dbReference>
<comment type="similarity">
    <text evidence="3">Belongs to the guanylate kinase family.</text>
</comment>
<dbReference type="HAMAP" id="MF_00328">
    <property type="entry name" value="Guanylate_kinase"/>
    <property type="match status" value="1"/>
</dbReference>
<gene>
    <name evidence="14" type="ORF">UFOPK1503_00126</name>
    <name evidence="15" type="ORF">UFOPK1693_00362</name>
</gene>
<dbReference type="InterPro" id="IPR020590">
    <property type="entry name" value="Guanylate_kinase_CS"/>
</dbReference>
<keyword evidence="8" id="KW-0547">Nucleotide-binding</keyword>
<reference evidence="14" key="1">
    <citation type="submission" date="2020-05" db="EMBL/GenBank/DDBJ databases">
        <authorList>
            <person name="Chiriac C."/>
            <person name="Salcher M."/>
            <person name="Ghai R."/>
            <person name="Kavagutti S V."/>
        </authorList>
    </citation>
    <scope>NUCLEOTIDE SEQUENCE</scope>
</reference>
<comment type="catalytic activity">
    <reaction evidence="12">
        <text>GMP + ATP = GDP + ADP</text>
        <dbReference type="Rhea" id="RHEA:20780"/>
        <dbReference type="ChEBI" id="CHEBI:30616"/>
        <dbReference type="ChEBI" id="CHEBI:58115"/>
        <dbReference type="ChEBI" id="CHEBI:58189"/>
        <dbReference type="ChEBI" id="CHEBI:456216"/>
        <dbReference type="EC" id="2.7.4.8"/>
    </reaction>
</comment>
<evidence type="ECO:0000256" key="10">
    <source>
        <dbReference type="ARBA" id="ARBA00022840"/>
    </source>
</evidence>
<dbReference type="Gene3D" id="3.40.50.300">
    <property type="entry name" value="P-loop containing nucleotide triphosphate hydrolases"/>
    <property type="match status" value="1"/>
</dbReference>
<dbReference type="EC" id="2.7.4.8" evidence="4"/>
<dbReference type="PANTHER" id="PTHR23117">
    <property type="entry name" value="GUANYLATE KINASE-RELATED"/>
    <property type="match status" value="1"/>
</dbReference>
<dbReference type="GO" id="GO:0004385">
    <property type="term" value="F:GMP kinase activity"/>
    <property type="evidence" value="ECO:0007669"/>
    <property type="project" value="UniProtKB-EC"/>
</dbReference>
<keyword evidence="9" id="KW-0418">Kinase</keyword>
<evidence type="ECO:0000256" key="11">
    <source>
        <dbReference type="ARBA" id="ARBA00030128"/>
    </source>
</evidence>
<evidence type="ECO:0000313" key="15">
    <source>
        <dbReference type="EMBL" id="CAB4565976.1"/>
    </source>
</evidence>
<dbReference type="InterPro" id="IPR008145">
    <property type="entry name" value="GK/Ca_channel_bsu"/>
</dbReference>
<dbReference type="PROSITE" id="PS00856">
    <property type="entry name" value="GUANYLATE_KINASE_1"/>
    <property type="match status" value="1"/>
</dbReference>
<comment type="subcellular location">
    <subcellularLocation>
        <location evidence="2">Cytoplasm</location>
    </subcellularLocation>
</comment>
<dbReference type="PANTHER" id="PTHR23117:SF13">
    <property type="entry name" value="GUANYLATE KINASE"/>
    <property type="match status" value="1"/>
</dbReference>
<evidence type="ECO:0000256" key="2">
    <source>
        <dbReference type="ARBA" id="ARBA00004496"/>
    </source>
</evidence>
<dbReference type="GO" id="GO:0005829">
    <property type="term" value="C:cytosol"/>
    <property type="evidence" value="ECO:0007669"/>
    <property type="project" value="TreeGrafter"/>
</dbReference>
<comment type="function">
    <text evidence="1">Essential for recycling GMP and indirectly, cGMP.</text>
</comment>
<evidence type="ECO:0000256" key="12">
    <source>
        <dbReference type="ARBA" id="ARBA00048594"/>
    </source>
</evidence>
<evidence type="ECO:0000256" key="5">
    <source>
        <dbReference type="ARBA" id="ARBA00016296"/>
    </source>
</evidence>
<dbReference type="FunFam" id="3.30.63.10:FF:000005">
    <property type="entry name" value="Guanylate kinase"/>
    <property type="match status" value="1"/>
</dbReference>
<keyword evidence="6" id="KW-0963">Cytoplasm</keyword>
<evidence type="ECO:0000256" key="3">
    <source>
        <dbReference type="ARBA" id="ARBA00005790"/>
    </source>
</evidence>
<name>A0A6J6BLD9_9ZZZZ</name>
<dbReference type="InterPro" id="IPR017665">
    <property type="entry name" value="Guanylate_kinase"/>
</dbReference>
<proteinExistence type="inferred from homology"/>
<dbReference type="InterPro" id="IPR027417">
    <property type="entry name" value="P-loop_NTPase"/>
</dbReference>
<keyword evidence="7" id="KW-0808">Transferase</keyword>
<dbReference type="SMART" id="SM00072">
    <property type="entry name" value="GuKc"/>
    <property type="match status" value="1"/>
</dbReference>
<dbReference type="Pfam" id="PF00625">
    <property type="entry name" value="Guanylate_kin"/>
    <property type="match status" value="1"/>
</dbReference>
<dbReference type="PROSITE" id="PS50052">
    <property type="entry name" value="GUANYLATE_KINASE_2"/>
    <property type="match status" value="1"/>
</dbReference>
<protein>
    <recommendedName>
        <fullName evidence="5">Guanylate kinase</fullName>
        <ecNumber evidence="4">2.7.4.8</ecNumber>
    </recommendedName>
    <alternativeName>
        <fullName evidence="11">GMP kinase</fullName>
    </alternativeName>
</protein>
<dbReference type="SUPFAM" id="SSF52540">
    <property type="entry name" value="P-loop containing nucleoside triphosphate hydrolases"/>
    <property type="match status" value="1"/>
</dbReference>
<dbReference type="NCBIfam" id="TIGR03263">
    <property type="entry name" value="guanyl_kin"/>
    <property type="match status" value="1"/>
</dbReference>
<sequence length="182" mass="20415">MTLLVLVGPAGVGKGSVVKEILDRNIDFMLSVSATTRDPRPGESEGVHYYFISKDEFEGLVKSGRLLEWAQVHQDHYYGTPISELEKAERLGRHLVLEIDLQGARQIRGRIKNAVSVFLLPPSLEELEARLRGRGTETESQIQTRLETARTELAAASEFDYQIVNDSLSETAKEIVSLVRRH</sequence>
<feature type="domain" description="Guanylate kinase-like" evidence="13">
    <location>
        <begin position="1"/>
        <end position="180"/>
    </location>
</feature>
<evidence type="ECO:0000259" key="13">
    <source>
        <dbReference type="PROSITE" id="PS50052"/>
    </source>
</evidence>